<dbReference type="PATRIC" id="fig|1263832.3.peg.821"/>
<accession>W0R9J0</accession>
<name>W0R9J0_BIBTR</name>
<reference evidence="2 3" key="1">
    <citation type="submission" date="2013-12" db="EMBL/GenBank/DDBJ databases">
        <title>Annotation of the Bibersteinia trehalosi USDA-ARS-USMARC-190 complete genome.</title>
        <authorList>
            <person name="Harhay G.P."/>
            <person name="McVey S."/>
            <person name="Clawson M.L."/>
            <person name="Bono J."/>
            <person name="Heaton M.P."/>
            <person name="Chitko-Mckown C.G."/>
            <person name="Harhay D.M."/>
            <person name="Smith T.P.L."/>
        </authorList>
    </citation>
    <scope>NUCLEOTIDE SEQUENCE [LARGE SCALE GENOMIC DNA]</scope>
    <source>
        <strain evidence="2 3">USDA-ARS-USMARC-190</strain>
    </source>
</reference>
<dbReference type="KEGG" id="btra:F544_8270"/>
<proteinExistence type="predicted"/>
<dbReference type="Proteomes" id="UP000019086">
    <property type="component" value="Chromosome"/>
</dbReference>
<evidence type="ECO:0000313" key="3">
    <source>
        <dbReference type="Proteomes" id="UP000019086"/>
    </source>
</evidence>
<evidence type="ECO:0000313" key="2">
    <source>
        <dbReference type="EMBL" id="AHG86058.1"/>
    </source>
</evidence>
<dbReference type="HOGENOM" id="CLU_3212964_0_0_6"/>
<organism evidence="2 3">
    <name type="scientific">Bibersteinia trehalosi USDA-ARS-USMARC-190</name>
    <dbReference type="NCBI Taxonomy" id="1263832"/>
    <lineage>
        <taxon>Bacteria</taxon>
        <taxon>Pseudomonadati</taxon>
        <taxon>Pseudomonadota</taxon>
        <taxon>Gammaproteobacteria</taxon>
        <taxon>Pasteurellales</taxon>
        <taxon>Pasteurellaceae</taxon>
        <taxon>Bibersteinia</taxon>
    </lineage>
</organism>
<gene>
    <name evidence="2" type="ORF">F544_8270</name>
</gene>
<sequence>MAANNKESEGESLKRFNSQPRVGGCRSSMVEIIRLVKVSIHSHA</sequence>
<evidence type="ECO:0000256" key="1">
    <source>
        <dbReference type="SAM" id="MobiDB-lite"/>
    </source>
</evidence>
<protein>
    <submittedName>
        <fullName evidence="2">Uncharacterized protein</fullName>
    </submittedName>
</protein>
<dbReference type="EMBL" id="CP006956">
    <property type="protein sequence ID" value="AHG86058.1"/>
    <property type="molecule type" value="Genomic_DNA"/>
</dbReference>
<feature type="compositionally biased region" description="Basic and acidic residues" evidence="1">
    <location>
        <begin position="1"/>
        <end position="14"/>
    </location>
</feature>
<dbReference type="AlphaFoldDB" id="W0R9J0"/>
<feature type="region of interest" description="Disordered" evidence="1">
    <location>
        <begin position="1"/>
        <end position="24"/>
    </location>
</feature>